<dbReference type="AlphaFoldDB" id="A0A4S8J639"/>
<organism evidence="1 2">
    <name type="scientific">Musa balbisiana</name>
    <name type="common">Banana</name>
    <dbReference type="NCBI Taxonomy" id="52838"/>
    <lineage>
        <taxon>Eukaryota</taxon>
        <taxon>Viridiplantae</taxon>
        <taxon>Streptophyta</taxon>
        <taxon>Embryophyta</taxon>
        <taxon>Tracheophyta</taxon>
        <taxon>Spermatophyta</taxon>
        <taxon>Magnoliopsida</taxon>
        <taxon>Liliopsida</taxon>
        <taxon>Zingiberales</taxon>
        <taxon>Musaceae</taxon>
        <taxon>Musa</taxon>
    </lineage>
</organism>
<evidence type="ECO:0000313" key="2">
    <source>
        <dbReference type="Proteomes" id="UP000317650"/>
    </source>
</evidence>
<evidence type="ECO:0000313" key="1">
    <source>
        <dbReference type="EMBL" id="THU56983.1"/>
    </source>
</evidence>
<sequence length="191" mass="22000">MFKLLHKSIPHAFWNRDSEKEVVGHLQKPNNGPEGMQLLAWQGHQPKISPRETKAIKIYREKHTITSSTKTNVHHIVAYSSVLAIHTGPIRDQYVDCPILGKIHYMTPYRAIREIKIYREKHTITSSTKTNVHHIVAYSSVLAIHTGPIRDQYVDCPILGKIHYMTPYRAIREVYTGRNDQNPIVITCTDQ</sequence>
<proteinExistence type="predicted"/>
<dbReference type="EMBL" id="PYDT01000007">
    <property type="protein sequence ID" value="THU56983.1"/>
    <property type="molecule type" value="Genomic_DNA"/>
</dbReference>
<comment type="caution">
    <text evidence="1">The sequence shown here is derived from an EMBL/GenBank/DDBJ whole genome shotgun (WGS) entry which is preliminary data.</text>
</comment>
<keyword evidence="2" id="KW-1185">Reference proteome</keyword>
<gene>
    <name evidence="1" type="ORF">C4D60_Mb11t22960</name>
</gene>
<protein>
    <submittedName>
        <fullName evidence="1">Uncharacterized protein</fullName>
    </submittedName>
</protein>
<accession>A0A4S8J639</accession>
<dbReference type="Proteomes" id="UP000317650">
    <property type="component" value="Chromosome 11"/>
</dbReference>
<name>A0A4S8J639_MUSBA</name>
<reference evidence="1 2" key="1">
    <citation type="journal article" date="2019" name="Nat. Plants">
        <title>Genome sequencing of Musa balbisiana reveals subgenome evolution and function divergence in polyploid bananas.</title>
        <authorList>
            <person name="Yao X."/>
        </authorList>
    </citation>
    <scope>NUCLEOTIDE SEQUENCE [LARGE SCALE GENOMIC DNA]</scope>
    <source>
        <strain evidence="2">cv. DH-PKW</strain>
        <tissue evidence="1">Leaves</tissue>
    </source>
</reference>